<dbReference type="PANTHER" id="PTHR10414">
    <property type="entry name" value="ETHANOLAMINEPHOSPHOTRANSFERASE"/>
    <property type="match status" value="1"/>
</dbReference>
<keyword evidence="4" id="KW-0812">Transmembrane</keyword>
<evidence type="ECO:0000256" key="1">
    <source>
        <dbReference type="ARBA" id="ARBA00004370"/>
    </source>
</evidence>
<dbReference type="EMBL" id="JADGJD010000169">
    <property type="protein sequence ID" value="KAJ3053944.1"/>
    <property type="molecule type" value="Genomic_DNA"/>
</dbReference>
<accession>A0AAD5SMJ1</accession>
<dbReference type="AlphaFoldDB" id="A0AAD5SMJ1"/>
<evidence type="ECO:0000313" key="5">
    <source>
        <dbReference type="EMBL" id="KAJ3053944.1"/>
    </source>
</evidence>
<dbReference type="GO" id="GO:0016020">
    <property type="term" value="C:membrane"/>
    <property type="evidence" value="ECO:0007669"/>
    <property type="project" value="UniProtKB-SubCell"/>
</dbReference>
<protein>
    <submittedName>
        <fullName evidence="5">Uncharacterized protein</fullName>
    </submittedName>
</protein>
<keyword evidence="3 4" id="KW-0472">Membrane</keyword>
<dbReference type="Proteomes" id="UP001212841">
    <property type="component" value="Unassembled WGS sequence"/>
</dbReference>
<comment type="caution">
    <text evidence="5">The sequence shown here is derived from an EMBL/GenBank/DDBJ whole genome shotgun (WGS) entry which is preliminary data.</text>
</comment>
<feature type="transmembrane region" description="Helical" evidence="4">
    <location>
        <begin position="199"/>
        <end position="219"/>
    </location>
</feature>
<evidence type="ECO:0000256" key="3">
    <source>
        <dbReference type="ARBA" id="ARBA00023136"/>
    </source>
</evidence>
<feature type="transmembrane region" description="Helical" evidence="4">
    <location>
        <begin position="37"/>
        <end position="56"/>
    </location>
</feature>
<evidence type="ECO:0000256" key="2">
    <source>
        <dbReference type="ARBA" id="ARBA00010441"/>
    </source>
</evidence>
<dbReference type="GO" id="GO:0008610">
    <property type="term" value="P:lipid biosynthetic process"/>
    <property type="evidence" value="ECO:0007669"/>
    <property type="project" value="UniProtKB-ARBA"/>
</dbReference>
<evidence type="ECO:0000313" key="6">
    <source>
        <dbReference type="Proteomes" id="UP001212841"/>
    </source>
</evidence>
<feature type="transmembrane region" description="Helical" evidence="4">
    <location>
        <begin position="68"/>
        <end position="89"/>
    </location>
</feature>
<dbReference type="PANTHER" id="PTHR10414:SF37">
    <property type="entry name" value="BB IN A BOXCAR, ISOFORM C"/>
    <property type="match status" value="1"/>
</dbReference>
<comment type="similarity">
    <text evidence="2">Belongs to the CDP-alcohol phosphatidyltransferase class-I family.</text>
</comment>
<dbReference type="InterPro" id="IPR014472">
    <property type="entry name" value="CHOPT"/>
</dbReference>
<evidence type="ECO:0000256" key="4">
    <source>
        <dbReference type="SAM" id="Phobius"/>
    </source>
</evidence>
<gene>
    <name evidence="5" type="ORF">HK097_003017</name>
</gene>
<proteinExistence type="inferred from homology"/>
<keyword evidence="4" id="KW-1133">Transmembrane helix</keyword>
<reference evidence="5" key="1">
    <citation type="submission" date="2020-05" db="EMBL/GenBank/DDBJ databases">
        <title>Phylogenomic resolution of chytrid fungi.</title>
        <authorList>
            <person name="Stajich J.E."/>
            <person name="Amses K."/>
            <person name="Simmons R."/>
            <person name="Seto K."/>
            <person name="Myers J."/>
            <person name="Bonds A."/>
            <person name="Quandt C.A."/>
            <person name="Barry K."/>
            <person name="Liu P."/>
            <person name="Grigoriev I."/>
            <person name="Longcore J.E."/>
            <person name="James T.Y."/>
        </authorList>
    </citation>
    <scope>NUCLEOTIDE SEQUENCE</scope>
    <source>
        <strain evidence="5">JEL0318</strain>
    </source>
</reference>
<name>A0AAD5SMJ1_9FUNG</name>
<feature type="transmembrane region" description="Helical" evidence="4">
    <location>
        <begin position="101"/>
        <end position="121"/>
    </location>
</feature>
<keyword evidence="6" id="KW-1185">Reference proteome</keyword>
<organism evidence="5 6">
    <name type="scientific">Rhizophlyctis rosea</name>
    <dbReference type="NCBI Taxonomy" id="64517"/>
    <lineage>
        <taxon>Eukaryota</taxon>
        <taxon>Fungi</taxon>
        <taxon>Fungi incertae sedis</taxon>
        <taxon>Chytridiomycota</taxon>
        <taxon>Chytridiomycota incertae sedis</taxon>
        <taxon>Chytridiomycetes</taxon>
        <taxon>Rhizophlyctidales</taxon>
        <taxon>Rhizophlyctidaceae</taxon>
        <taxon>Rhizophlyctis</taxon>
    </lineage>
</organism>
<feature type="transmembrane region" description="Helical" evidence="4">
    <location>
        <begin position="128"/>
        <end position="147"/>
    </location>
</feature>
<comment type="subcellular location">
    <subcellularLocation>
        <location evidence="1">Membrane</location>
    </subcellularLocation>
</comment>
<sequence>MQPGPASWDRTIGTVFPSVASYVPSFVADTRLNDSTIYAGLLFVGINVATSALNVIKSRKSKKLSTTTPFFGLIPFFVFVAATFSWLYVSPTILKKHIVPFVLLIGCIFGHQVGKMILAHVTHRPFPMFNKSAFFIFTAGIISSFWFRDWTRNPTVETPLRLAAEHFATDFKAQVAQTFSTIGATHVAGRVLSARTTKFLEGLVVYVLLIISVVFYLRFVTKVIGAFCKVFDINCLTIKHKVQEGPVGKVDKVKLKKEM</sequence>